<feature type="transmembrane region" description="Helical" evidence="8">
    <location>
        <begin position="73"/>
        <end position="93"/>
    </location>
</feature>
<proteinExistence type="inferred from homology"/>
<dbReference type="SUPFAM" id="SSF161098">
    <property type="entry name" value="MetI-like"/>
    <property type="match status" value="1"/>
</dbReference>
<dbReference type="EMBL" id="JACHEH010000012">
    <property type="protein sequence ID" value="MBB6169809.1"/>
    <property type="molecule type" value="Genomic_DNA"/>
</dbReference>
<comment type="caution">
    <text evidence="10">The sequence shown here is derived from an EMBL/GenBank/DDBJ whole genome shotgun (WGS) entry which is preliminary data.</text>
</comment>
<keyword evidence="4" id="KW-0997">Cell inner membrane</keyword>
<evidence type="ECO:0000256" key="2">
    <source>
        <dbReference type="ARBA" id="ARBA00022448"/>
    </source>
</evidence>
<evidence type="ECO:0000256" key="3">
    <source>
        <dbReference type="ARBA" id="ARBA00022475"/>
    </source>
</evidence>
<reference evidence="10 11" key="1">
    <citation type="submission" date="2020-08" db="EMBL/GenBank/DDBJ databases">
        <title>Genomic Encyclopedia of Type Strains, Phase IV (KMG-IV): sequencing the most valuable type-strain genomes for metagenomic binning, comparative biology and taxonomic classification.</title>
        <authorList>
            <person name="Goeker M."/>
        </authorList>
    </citation>
    <scope>NUCLEOTIDE SEQUENCE [LARGE SCALE GENOMIC DNA]</scope>
    <source>
        <strain evidence="10 11">DSM 101465</strain>
    </source>
</reference>
<dbReference type="Gene3D" id="1.10.3720.10">
    <property type="entry name" value="MetI-like"/>
    <property type="match status" value="1"/>
</dbReference>
<keyword evidence="6 8" id="KW-1133">Transmembrane helix</keyword>
<dbReference type="PROSITE" id="PS50928">
    <property type="entry name" value="ABC_TM1"/>
    <property type="match status" value="1"/>
</dbReference>
<keyword evidence="2 8" id="KW-0813">Transport</keyword>
<feature type="transmembrane region" description="Helical" evidence="8">
    <location>
        <begin position="179"/>
        <end position="201"/>
    </location>
</feature>
<evidence type="ECO:0000256" key="8">
    <source>
        <dbReference type="RuleBase" id="RU363032"/>
    </source>
</evidence>
<dbReference type="InterPro" id="IPR035906">
    <property type="entry name" value="MetI-like_sf"/>
</dbReference>
<comment type="subcellular location">
    <subcellularLocation>
        <location evidence="1">Cell inner membrane</location>
        <topology evidence="1">Multi-pass membrane protein</topology>
    </subcellularLocation>
    <subcellularLocation>
        <location evidence="8">Cell membrane</location>
        <topology evidence="8">Multi-pass membrane protein</topology>
    </subcellularLocation>
</comment>
<dbReference type="Pfam" id="PF00528">
    <property type="entry name" value="BPD_transp_1"/>
    <property type="match status" value="1"/>
</dbReference>
<evidence type="ECO:0000256" key="5">
    <source>
        <dbReference type="ARBA" id="ARBA00022692"/>
    </source>
</evidence>
<protein>
    <submittedName>
        <fullName evidence="10">Putative spermidine/putrescine transport system permease protein</fullName>
    </submittedName>
</protein>
<accession>A0A841KKK8</accession>
<gene>
    <name evidence="10" type="ORF">HNQ73_003462</name>
</gene>
<evidence type="ECO:0000256" key="4">
    <source>
        <dbReference type="ARBA" id="ARBA00022519"/>
    </source>
</evidence>
<dbReference type="Proteomes" id="UP000588017">
    <property type="component" value="Unassembled WGS sequence"/>
</dbReference>
<sequence>MTIDPRSPFGLLLTAVCIVAFVYLILPILVVVVAPLGDTGYLAFPPQGFTLRWYAAALEDTRYLGGFLTSLRIGVIVALLSTVIGVMAAYGISRYAFPGKALAEALFLSPLILPTLVFAVALSLFFTRTGLLSGDSRLIMGHVIICTPYVIRATLPVLRRFDRTLEEAAQNLGASPLQSFFLILLPVVKTGIVAGCAMAFITSFDEVVLALFLASPGEPTLPVMIYSAVQLGFEPTVAAVSGLLVLLTCVFMVIYQLLGIARQE</sequence>
<name>A0A841KKK8_9HYPH</name>
<evidence type="ECO:0000259" key="9">
    <source>
        <dbReference type="PROSITE" id="PS50928"/>
    </source>
</evidence>
<keyword evidence="7 8" id="KW-0472">Membrane</keyword>
<dbReference type="PANTHER" id="PTHR43357">
    <property type="entry name" value="INNER MEMBRANE ABC TRANSPORTER PERMEASE PROTEIN YDCV"/>
    <property type="match status" value="1"/>
</dbReference>
<feature type="transmembrane region" description="Helical" evidence="8">
    <location>
        <begin position="12"/>
        <end position="36"/>
    </location>
</feature>
<feature type="transmembrane region" description="Helical" evidence="8">
    <location>
        <begin position="236"/>
        <end position="258"/>
    </location>
</feature>
<organism evidence="10 11">
    <name type="scientific">Chelatococcus composti</name>
    <dbReference type="NCBI Taxonomy" id="1743235"/>
    <lineage>
        <taxon>Bacteria</taxon>
        <taxon>Pseudomonadati</taxon>
        <taxon>Pseudomonadota</taxon>
        <taxon>Alphaproteobacteria</taxon>
        <taxon>Hyphomicrobiales</taxon>
        <taxon>Chelatococcaceae</taxon>
        <taxon>Chelatococcus</taxon>
    </lineage>
</organism>
<evidence type="ECO:0000256" key="7">
    <source>
        <dbReference type="ARBA" id="ARBA00023136"/>
    </source>
</evidence>
<dbReference type="RefSeq" id="WP_183336533.1">
    <property type="nucleotide sequence ID" value="NZ_BMHX01000011.1"/>
</dbReference>
<dbReference type="CDD" id="cd06261">
    <property type="entry name" value="TM_PBP2"/>
    <property type="match status" value="1"/>
</dbReference>
<evidence type="ECO:0000313" key="11">
    <source>
        <dbReference type="Proteomes" id="UP000588017"/>
    </source>
</evidence>
<keyword evidence="11" id="KW-1185">Reference proteome</keyword>
<keyword evidence="3" id="KW-1003">Cell membrane</keyword>
<dbReference type="AlphaFoldDB" id="A0A841KKK8"/>
<dbReference type="InterPro" id="IPR000515">
    <property type="entry name" value="MetI-like"/>
</dbReference>
<feature type="domain" description="ABC transmembrane type-1" evidence="9">
    <location>
        <begin position="67"/>
        <end position="255"/>
    </location>
</feature>
<evidence type="ECO:0000256" key="1">
    <source>
        <dbReference type="ARBA" id="ARBA00004429"/>
    </source>
</evidence>
<feature type="transmembrane region" description="Helical" evidence="8">
    <location>
        <begin position="138"/>
        <end position="158"/>
    </location>
</feature>
<feature type="transmembrane region" description="Helical" evidence="8">
    <location>
        <begin position="105"/>
        <end position="126"/>
    </location>
</feature>
<dbReference type="GO" id="GO:0005886">
    <property type="term" value="C:plasma membrane"/>
    <property type="evidence" value="ECO:0007669"/>
    <property type="project" value="UniProtKB-SubCell"/>
</dbReference>
<evidence type="ECO:0000313" key="10">
    <source>
        <dbReference type="EMBL" id="MBB6169809.1"/>
    </source>
</evidence>
<evidence type="ECO:0000256" key="6">
    <source>
        <dbReference type="ARBA" id="ARBA00022989"/>
    </source>
</evidence>
<keyword evidence="5 8" id="KW-0812">Transmembrane</keyword>
<comment type="similarity">
    <text evidence="8">Belongs to the binding-protein-dependent transport system permease family.</text>
</comment>
<dbReference type="PANTHER" id="PTHR43357:SF4">
    <property type="entry name" value="INNER MEMBRANE ABC TRANSPORTER PERMEASE PROTEIN YDCV"/>
    <property type="match status" value="1"/>
</dbReference>
<dbReference type="GO" id="GO:0055085">
    <property type="term" value="P:transmembrane transport"/>
    <property type="evidence" value="ECO:0007669"/>
    <property type="project" value="InterPro"/>
</dbReference>